<dbReference type="CDD" id="cd01948">
    <property type="entry name" value="EAL"/>
    <property type="match status" value="1"/>
</dbReference>
<protein>
    <submittedName>
        <fullName evidence="2">EAL domain-containing protein</fullName>
    </submittedName>
</protein>
<proteinExistence type="predicted"/>
<gene>
    <name evidence="2" type="ORF">M8523_34145</name>
</gene>
<sequence length="264" mass="29134">MATPIACAACRSDEPLPFQFTMAFQPIIDLTSSRVWAYEALVRGPEGQSAMSVLSQVNDDNRYRFDQACRVRAIELAARLFGPEDGVRLSINFMPKAVYEPAACIRASLDAARRVGFARDRIMFEFTEGEKFADPDHVKRILSEYKRHGFVTALDDFGAGYAGLNLLADLQTDLIKIDMCLIRDIDSSFARQTIVRGVLGIARALKVEVIAEGIETLAEFDTLRAMGITLFQGYLFAKPLFEGLPAVIKSFSRPGPAGSLPRVA</sequence>
<reference evidence="2" key="1">
    <citation type="submission" date="2022-05" db="EMBL/GenBank/DDBJ databases">
        <authorList>
            <person name="Pankratov T."/>
        </authorList>
    </citation>
    <scope>NUCLEOTIDE SEQUENCE</scope>
    <source>
        <strain evidence="2">BP6-180914</strain>
    </source>
</reference>
<dbReference type="InterPro" id="IPR035919">
    <property type="entry name" value="EAL_sf"/>
</dbReference>
<dbReference type="SUPFAM" id="SSF141868">
    <property type="entry name" value="EAL domain-like"/>
    <property type="match status" value="1"/>
</dbReference>
<dbReference type="Gene3D" id="3.20.20.450">
    <property type="entry name" value="EAL domain"/>
    <property type="match status" value="1"/>
</dbReference>
<dbReference type="PANTHER" id="PTHR33121">
    <property type="entry name" value="CYCLIC DI-GMP PHOSPHODIESTERASE PDEF"/>
    <property type="match status" value="1"/>
</dbReference>
<dbReference type="RefSeq" id="WP_282589294.1">
    <property type="nucleotide sequence ID" value="NZ_JAMOIM010000074.1"/>
</dbReference>
<dbReference type="AlphaFoldDB" id="A0AA42CRW9"/>
<dbReference type="InterPro" id="IPR050706">
    <property type="entry name" value="Cyclic-di-GMP_PDE-like"/>
</dbReference>
<evidence type="ECO:0000313" key="3">
    <source>
        <dbReference type="Proteomes" id="UP001165667"/>
    </source>
</evidence>
<dbReference type="Pfam" id="PF00563">
    <property type="entry name" value="EAL"/>
    <property type="match status" value="1"/>
</dbReference>
<dbReference type="Proteomes" id="UP001165667">
    <property type="component" value="Unassembled WGS sequence"/>
</dbReference>
<organism evidence="2 3">
    <name type="scientific">Lichenifustis flavocetrariae</name>
    <dbReference type="NCBI Taxonomy" id="2949735"/>
    <lineage>
        <taxon>Bacteria</taxon>
        <taxon>Pseudomonadati</taxon>
        <taxon>Pseudomonadota</taxon>
        <taxon>Alphaproteobacteria</taxon>
        <taxon>Hyphomicrobiales</taxon>
        <taxon>Lichenihabitantaceae</taxon>
        <taxon>Lichenifustis</taxon>
    </lineage>
</organism>
<name>A0AA42CRW9_9HYPH</name>
<dbReference type="PROSITE" id="PS50883">
    <property type="entry name" value="EAL"/>
    <property type="match status" value="1"/>
</dbReference>
<evidence type="ECO:0000313" key="2">
    <source>
        <dbReference type="EMBL" id="MCW6512917.1"/>
    </source>
</evidence>
<dbReference type="GO" id="GO:0071111">
    <property type="term" value="F:cyclic-guanylate-specific phosphodiesterase activity"/>
    <property type="evidence" value="ECO:0007669"/>
    <property type="project" value="InterPro"/>
</dbReference>
<dbReference type="InterPro" id="IPR001633">
    <property type="entry name" value="EAL_dom"/>
</dbReference>
<evidence type="ECO:0000259" key="1">
    <source>
        <dbReference type="PROSITE" id="PS50883"/>
    </source>
</evidence>
<dbReference type="EMBL" id="JAMOIM010000074">
    <property type="protein sequence ID" value="MCW6512917.1"/>
    <property type="molecule type" value="Genomic_DNA"/>
</dbReference>
<accession>A0AA42CRW9</accession>
<dbReference type="SMART" id="SM00052">
    <property type="entry name" value="EAL"/>
    <property type="match status" value="1"/>
</dbReference>
<dbReference type="PANTHER" id="PTHR33121:SF15">
    <property type="entry name" value="BLUE LIGHT- AND TEMPERATURE-REGULATED ANTIREPRESSOR BLUF"/>
    <property type="match status" value="1"/>
</dbReference>
<keyword evidence="3" id="KW-1185">Reference proteome</keyword>
<feature type="domain" description="EAL" evidence="1">
    <location>
        <begin position="1"/>
        <end position="253"/>
    </location>
</feature>
<comment type="caution">
    <text evidence="2">The sequence shown here is derived from an EMBL/GenBank/DDBJ whole genome shotgun (WGS) entry which is preliminary data.</text>
</comment>